<evidence type="ECO:0000313" key="2">
    <source>
        <dbReference type="EMBL" id="CAK9271147.1"/>
    </source>
</evidence>
<protein>
    <recommendedName>
        <fullName evidence="1">Protein kinase domain-containing protein</fullName>
    </recommendedName>
</protein>
<dbReference type="Pfam" id="PF00069">
    <property type="entry name" value="Pkinase"/>
    <property type="match status" value="1"/>
</dbReference>
<dbReference type="InterPro" id="IPR000719">
    <property type="entry name" value="Prot_kinase_dom"/>
</dbReference>
<evidence type="ECO:0000313" key="3">
    <source>
        <dbReference type="Proteomes" id="UP001497444"/>
    </source>
</evidence>
<dbReference type="SUPFAM" id="SSF56112">
    <property type="entry name" value="Protein kinase-like (PK-like)"/>
    <property type="match status" value="1"/>
</dbReference>
<feature type="domain" description="Protein kinase" evidence="1">
    <location>
        <begin position="1"/>
        <end position="96"/>
    </location>
</feature>
<dbReference type="EMBL" id="OZ020099">
    <property type="protein sequence ID" value="CAK9271147.1"/>
    <property type="molecule type" value="Genomic_DNA"/>
</dbReference>
<dbReference type="InterPro" id="IPR011009">
    <property type="entry name" value="Kinase-like_dom_sf"/>
</dbReference>
<organism evidence="2 3">
    <name type="scientific">Sphagnum jensenii</name>
    <dbReference type="NCBI Taxonomy" id="128206"/>
    <lineage>
        <taxon>Eukaryota</taxon>
        <taxon>Viridiplantae</taxon>
        <taxon>Streptophyta</taxon>
        <taxon>Embryophyta</taxon>
        <taxon>Bryophyta</taxon>
        <taxon>Sphagnophytina</taxon>
        <taxon>Sphagnopsida</taxon>
        <taxon>Sphagnales</taxon>
        <taxon>Sphagnaceae</taxon>
        <taxon>Sphagnum</taxon>
    </lineage>
</organism>
<evidence type="ECO:0000259" key="1">
    <source>
        <dbReference type="PROSITE" id="PS50011"/>
    </source>
</evidence>
<name>A0ABP0WWD7_9BRYO</name>
<proteinExistence type="predicted"/>
<keyword evidence="3" id="KW-1185">Reference proteome</keyword>
<accession>A0ABP0WWD7</accession>
<gene>
    <name evidence="2" type="ORF">CSSPJE1EN1_LOCUS16625</name>
</gene>
<dbReference type="PROSITE" id="PS50011">
    <property type="entry name" value="PROTEIN_KINASE_DOM"/>
    <property type="match status" value="1"/>
</dbReference>
<dbReference type="Proteomes" id="UP001497444">
    <property type="component" value="Chromosome 4"/>
</dbReference>
<dbReference type="Gene3D" id="1.10.510.10">
    <property type="entry name" value="Transferase(Phosphotransferase) domain 1"/>
    <property type="match status" value="1"/>
</dbReference>
<reference evidence="2" key="1">
    <citation type="submission" date="2024-02" db="EMBL/GenBank/DDBJ databases">
        <authorList>
            <consortium name="ELIXIR-Norway"/>
            <consortium name="Elixir Norway"/>
        </authorList>
    </citation>
    <scope>NUCLEOTIDE SEQUENCE</scope>
</reference>
<sequence length="96" mass="10494">MSTIVQSAGYKSGSQVLSTENSSSVVEQMFYGGEPEPQMCNMNKNGVQMITIPLEKALFIILQIAEGVKYLHEHQVVPRDLKASNILVKAADEKGP</sequence>